<sequence>MADGKCYDRHRQCSIVACCCIIYFRAGPSTGIKYWDVTMGHRVDQGHPVTCGSACKPASGAEIQKSPTQGAVPLMLSVLRSKSRIDPAGEAVFRSEEKTKLS</sequence>
<evidence type="ECO:0000313" key="2">
    <source>
        <dbReference type="Proteomes" id="UP000485058"/>
    </source>
</evidence>
<gene>
    <name evidence="1" type="ORF">HaLaN_27312</name>
</gene>
<dbReference type="EMBL" id="BLLF01004027">
    <property type="protein sequence ID" value="GFH28767.1"/>
    <property type="molecule type" value="Genomic_DNA"/>
</dbReference>
<protein>
    <submittedName>
        <fullName evidence="1">Uncharacterized protein</fullName>
    </submittedName>
</protein>
<name>A0A6A0A9M8_HAELA</name>
<comment type="caution">
    <text evidence="1">The sequence shown here is derived from an EMBL/GenBank/DDBJ whole genome shotgun (WGS) entry which is preliminary data.</text>
</comment>
<evidence type="ECO:0000313" key="1">
    <source>
        <dbReference type="EMBL" id="GFH28767.1"/>
    </source>
</evidence>
<dbReference type="AlphaFoldDB" id="A0A6A0A9M8"/>
<organism evidence="1 2">
    <name type="scientific">Haematococcus lacustris</name>
    <name type="common">Green alga</name>
    <name type="synonym">Haematococcus pluvialis</name>
    <dbReference type="NCBI Taxonomy" id="44745"/>
    <lineage>
        <taxon>Eukaryota</taxon>
        <taxon>Viridiplantae</taxon>
        <taxon>Chlorophyta</taxon>
        <taxon>core chlorophytes</taxon>
        <taxon>Chlorophyceae</taxon>
        <taxon>CS clade</taxon>
        <taxon>Chlamydomonadales</taxon>
        <taxon>Haematococcaceae</taxon>
        <taxon>Haematococcus</taxon>
    </lineage>
</organism>
<proteinExistence type="predicted"/>
<keyword evidence="2" id="KW-1185">Reference proteome</keyword>
<dbReference type="Proteomes" id="UP000485058">
    <property type="component" value="Unassembled WGS sequence"/>
</dbReference>
<reference evidence="1 2" key="1">
    <citation type="submission" date="2020-02" db="EMBL/GenBank/DDBJ databases">
        <title>Draft genome sequence of Haematococcus lacustris strain NIES-144.</title>
        <authorList>
            <person name="Morimoto D."/>
            <person name="Nakagawa S."/>
            <person name="Yoshida T."/>
            <person name="Sawayama S."/>
        </authorList>
    </citation>
    <scope>NUCLEOTIDE SEQUENCE [LARGE SCALE GENOMIC DNA]</scope>
    <source>
        <strain evidence="1 2">NIES-144</strain>
    </source>
</reference>
<accession>A0A6A0A9M8</accession>
<feature type="non-terminal residue" evidence="1">
    <location>
        <position position="1"/>
    </location>
</feature>